<dbReference type="AlphaFoldDB" id="A0A844LJS5"/>
<gene>
    <name evidence="1" type="ORF">GMD42_13385</name>
</gene>
<accession>A0A844LJS5</accession>
<proteinExistence type="predicted"/>
<dbReference type="Proteomes" id="UP000462362">
    <property type="component" value="Unassembled WGS sequence"/>
</dbReference>
<evidence type="ECO:0000313" key="2">
    <source>
        <dbReference type="Proteomes" id="UP000462362"/>
    </source>
</evidence>
<reference evidence="1 2" key="1">
    <citation type="journal article" date="2019" name="Nat. Med.">
        <title>A library of human gut bacterial isolates paired with longitudinal multiomics data enables mechanistic microbiome research.</title>
        <authorList>
            <person name="Poyet M."/>
            <person name="Groussin M."/>
            <person name="Gibbons S.M."/>
            <person name="Avila-Pacheco J."/>
            <person name="Jiang X."/>
            <person name="Kearney S.M."/>
            <person name="Perrotta A.R."/>
            <person name="Berdy B."/>
            <person name="Zhao S."/>
            <person name="Lieberman T.D."/>
            <person name="Swanson P.K."/>
            <person name="Smith M."/>
            <person name="Roesemann S."/>
            <person name="Alexander J.E."/>
            <person name="Rich S.A."/>
            <person name="Livny J."/>
            <person name="Vlamakis H."/>
            <person name="Clish C."/>
            <person name="Bullock K."/>
            <person name="Deik A."/>
            <person name="Scott J."/>
            <person name="Pierce K.A."/>
            <person name="Xavier R.J."/>
            <person name="Alm E.J."/>
        </authorList>
    </citation>
    <scope>NUCLEOTIDE SEQUENCE [LARGE SCALE GENOMIC DNA]</scope>
    <source>
        <strain evidence="1 2">BIOML-A2</strain>
    </source>
</reference>
<organism evidence="1 2">
    <name type="scientific">Parasutterella excrementihominis</name>
    <dbReference type="NCBI Taxonomy" id="487175"/>
    <lineage>
        <taxon>Bacteria</taxon>
        <taxon>Pseudomonadati</taxon>
        <taxon>Pseudomonadota</taxon>
        <taxon>Betaproteobacteria</taxon>
        <taxon>Burkholderiales</taxon>
        <taxon>Sutterellaceae</taxon>
        <taxon>Parasutterella</taxon>
    </lineage>
</organism>
<comment type="caution">
    <text evidence="1">The sequence shown here is derived from an EMBL/GenBank/DDBJ whole genome shotgun (WGS) entry which is preliminary data.</text>
</comment>
<evidence type="ECO:0000313" key="1">
    <source>
        <dbReference type="EMBL" id="MTU44548.1"/>
    </source>
</evidence>
<sequence>MNDFFTKYAPGSIAQKLINHASFTGGKVIVTGVNLTQTQAADLTKAFKEQFGSATTLEFQGTIAGVSHDDKLTVAKTNELYNNVEHLRDVIFVDRKLEGENGAIVVGDSGLRNNTGFTGINEATGTTIQDGKELTLIGGKSDGTGNRFTLAEKVITAVGTGAKLILGSLGIKDSSLYQGQASEVNLSNGGELRIAAGDYLVTNHTSSGGTTTVDKNSTFRSDNGTFTDKAVLENNGETVLGTLNGWNAAEVHNNGRLTINGNTQFGGRFINNANAKLVGTADIDGTLQNSQGAQLIANTVNINGTLRNFGYMEALDNSTVFGTLENPGEIRLFNTSIGSRGDGNIGTIGNTYTLKATGKTQVSGLIANASGAVAEFTGDDSELTILSGGVVSNNGTLIADSLVINNGGYFINGDNAQQTFTSSPLRLRAVARAVARATEQLKNLTVSEGGSKTNNGIAYYGTGSIAGEFVNAAGAEAYGGVSDIFVDGSGLGITNTGSIKNAGTFTFGGTLNNSGSITGDGLIVFKRAGLGNDTFTNAGQINVGSLEADNIKYVQTAGSLSSASGWFSNSTVDLTGGTIEHAVLGSGNTYNLGAGSGSNDAATFTVGTLDSSSVVNINRGATLRTEHIAMDGHKTTNLQGGRLSTTLDQVFADLDYSTLNL</sequence>
<dbReference type="EMBL" id="WNCL01000107">
    <property type="protein sequence ID" value="MTU44548.1"/>
    <property type="molecule type" value="Genomic_DNA"/>
</dbReference>
<name>A0A844LJS5_9BURK</name>
<protein>
    <submittedName>
        <fullName evidence="1">Uncharacterized protein</fullName>
    </submittedName>
</protein>
<feature type="non-terminal residue" evidence="1">
    <location>
        <position position="661"/>
    </location>
</feature>